<dbReference type="InterPro" id="IPR051877">
    <property type="entry name" value="Centriole_BasalBody_StrucProt"/>
</dbReference>
<dbReference type="AlphaFoldDB" id="A0A8S3J9J6"/>
<evidence type="ECO:0000256" key="5">
    <source>
        <dbReference type="SAM" id="MobiDB-lite"/>
    </source>
</evidence>
<proteinExistence type="inferred from homology"/>
<protein>
    <submittedName>
        <fullName evidence="6">Uncharacterized protein</fullName>
    </submittedName>
</protein>
<comment type="caution">
    <text evidence="6">The sequence shown here is derived from an EMBL/GenBank/DDBJ whole genome shotgun (WGS) entry which is preliminary data.</text>
</comment>
<accession>A0A8S3J9J6</accession>
<keyword evidence="3" id="KW-0206">Cytoskeleton</keyword>
<feature type="region of interest" description="Disordered" evidence="5">
    <location>
        <begin position="1"/>
        <end position="27"/>
    </location>
</feature>
<comment type="subcellular location">
    <subcellularLocation>
        <location evidence="1">Cytoplasm</location>
        <location evidence="1">Cytoskeleton</location>
        <location evidence="1">Microtubule organizing center</location>
        <location evidence="1">Centrosome</location>
        <location evidence="1">Centriole</location>
    </subcellularLocation>
</comment>
<evidence type="ECO:0000256" key="2">
    <source>
        <dbReference type="ARBA" id="ARBA00022490"/>
    </source>
</evidence>
<gene>
    <name evidence="6" type="ORF">SMN809_LOCUS78990</name>
</gene>
<feature type="non-terminal residue" evidence="6">
    <location>
        <position position="1"/>
    </location>
</feature>
<sequence>MQIDRNVEETNEYRRKHDLGSRDNKRLQDDLLALTRENQTLRQEIQHTIDDKDNLKLQIQEYIKQVSNCESVIAQK</sequence>
<name>A0A8S3J9J6_9BILA</name>
<comment type="similarity">
    <text evidence="4">Belongs to the CEP135/TSGA10 family.</text>
</comment>
<keyword evidence="2" id="KW-0963">Cytoplasm</keyword>
<evidence type="ECO:0000256" key="3">
    <source>
        <dbReference type="ARBA" id="ARBA00023212"/>
    </source>
</evidence>
<evidence type="ECO:0000256" key="4">
    <source>
        <dbReference type="ARBA" id="ARBA00038123"/>
    </source>
</evidence>
<dbReference type="PANTHER" id="PTHR20544:SF0">
    <property type="entry name" value="NUCLEOPROTEIN TPR_MLP1 DOMAIN-CONTAINING PROTEIN"/>
    <property type="match status" value="1"/>
</dbReference>
<dbReference type="EMBL" id="CAJOBI010341351">
    <property type="protein sequence ID" value="CAF5213315.1"/>
    <property type="molecule type" value="Genomic_DNA"/>
</dbReference>
<dbReference type="PANTHER" id="PTHR20544">
    <property type="entry name" value="CENTROSOMAL PROTEIN CEP135"/>
    <property type="match status" value="1"/>
</dbReference>
<evidence type="ECO:0000256" key="1">
    <source>
        <dbReference type="ARBA" id="ARBA00004114"/>
    </source>
</evidence>
<organism evidence="6 7">
    <name type="scientific">Rotaria magnacalcarata</name>
    <dbReference type="NCBI Taxonomy" id="392030"/>
    <lineage>
        <taxon>Eukaryota</taxon>
        <taxon>Metazoa</taxon>
        <taxon>Spiralia</taxon>
        <taxon>Gnathifera</taxon>
        <taxon>Rotifera</taxon>
        <taxon>Eurotatoria</taxon>
        <taxon>Bdelloidea</taxon>
        <taxon>Philodinida</taxon>
        <taxon>Philodinidae</taxon>
        <taxon>Rotaria</taxon>
    </lineage>
</organism>
<reference evidence="6" key="1">
    <citation type="submission" date="2021-02" db="EMBL/GenBank/DDBJ databases">
        <authorList>
            <person name="Nowell W R."/>
        </authorList>
    </citation>
    <scope>NUCLEOTIDE SEQUENCE</scope>
</reference>
<evidence type="ECO:0000313" key="6">
    <source>
        <dbReference type="EMBL" id="CAF5213315.1"/>
    </source>
</evidence>
<dbReference type="GO" id="GO:0005814">
    <property type="term" value="C:centriole"/>
    <property type="evidence" value="ECO:0007669"/>
    <property type="project" value="UniProtKB-SubCell"/>
</dbReference>
<dbReference type="Proteomes" id="UP000676336">
    <property type="component" value="Unassembled WGS sequence"/>
</dbReference>
<evidence type="ECO:0000313" key="7">
    <source>
        <dbReference type="Proteomes" id="UP000676336"/>
    </source>
</evidence>